<dbReference type="EMBL" id="BNJK01000001">
    <property type="protein sequence ID" value="GHO96972.1"/>
    <property type="molecule type" value="Genomic_DNA"/>
</dbReference>
<dbReference type="AlphaFoldDB" id="A0A8J3IUF7"/>
<gene>
    <name evidence="11" type="ORF">KSF_070200</name>
</gene>
<comment type="caution">
    <text evidence="11">The sequence shown here is derived from an EMBL/GenBank/DDBJ whole genome shotgun (WGS) entry which is preliminary data.</text>
</comment>
<dbReference type="InterPro" id="IPR000719">
    <property type="entry name" value="Prot_kinase_dom"/>
</dbReference>
<dbReference type="Pfam" id="PF00069">
    <property type="entry name" value="Pkinase"/>
    <property type="match status" value="1"/>
</dbReference>
<organism evidence="11 12">
    <name type="scientific">Reticulibacter mediterranei</name>
    <dbReference type="NCBI Taxonomy" id="2778369"/>
    <lineage>
        <taxon>Bacteria</taxon>
        <taxon>Bacillati</taxon>
        <taxon>Chloroflexota</taxon>
        <taxon>Ktedonobacteria</taxon>
        <taxon>Ktedonobacterales</taxon>
        <taxon>Reticulibacteraceae</taxon>
        <taxon>Reticulibacter</taxon>
    </lineage>
</organism>
<comment type="catalytic activity">
    <reaction evidence="7">
        <text>L-threonyl-[protein] + ATP = O-phospho-L-threonyl-[protein] + ADP + H(+)</text>
        <dbReference type="Rhea" id="RHEA:46608"/>
        <dbReference type="Rhea" id="RHEA-COMP:11060"/>
        <dbReference type="Rhea" id="RHEA-COMP:11605"/>
        <dbReference type="ChEBI" id="CHEBI:15378"/>
        <dbReference type="ChEBI" id="CHEBI:30013"/>
        <dbReference type="ChEBI" id="CHEBI:30616"/>
        <dbReference type="ChEBI" id="CHEBI:61977"/>
        <dbReference type="ChEBI" id="CHEBI:456216"/>
        <dbReference type="EC" id="2.7.11.1"/>
    </reaction>
</comment>
<dbReference type="InterPro" id="IPR008271">
    <property type="entry name" value="Ser/Thr_kinase_AS"/>
</dbReference>
<dbReference type="PROSITE" id="PS50011">
    <property type="entry name" value="PROTEIN_KINASE_DOM"/>
    <property type="match status" value="1"/>
</dbReference>
<dbReference type="Gene3D" id="3.30.200.20">
    <property type="entry name" value="Phosphorylase Kinase, domain 1"/>
    <property type="match status" value="1"/>
</dbReference>
<evidence type="ECO:0000259" key="10">
    <source>
        <dbReference type="PROSITE" id="PS50011"/>
    </source>
</evidence>
<keyword evidence="12" id="KW-1185">Reference proteome</keyword>
<dbReference type="GO" id="GO:0005524">
    <property type="term" value="F:ATP binding"/>
    <property type="evidence" value="ECO:0007669"/>
    <property type="project" value="UniProtKB-UniRule"/>
</dbReference>
<dbReference type="InterPro" id="IPR011009">
    <property type="entry name" value="Kinase-like_dom_sf"/>
</dbReference>
<evidence type="ECO:0000256" key="9">
    <source>
        <dbReference type="PROSITE-ProRule" id="PRU10141"/>
    </source>
</evidence>
<dbReference type="CDD" id="cd14014">
    <property type="entry name" value="STKc_PknB_like"/>
    <property type="match status" value="1"/>
</dbReference>
<dbReference type="InterPro" id="IPR015943">
    <property type="entry name" value="WD40/YVTN_repeat-like_dom_sf"/>
</dbReference>
<keyword evidence="2" id="KW-0723">Serine/threonine-protein kinase</keyword>
<dbReference type="Gene3D" id="2.130.10.10">
    <property type="entry name" value="YVTN repeat-like/Quinoprotein amine dehydrogenase"/>
    <property type="match status" value="2"/>
</dbReference>
<evidence type="ECO:0000256" key="5">
    <source>
        <dbReference type="ARBA" id="ARBA00022777"/>
    </source>
</evidence>
<dbReference type="Gene3D" id="1.10.510.10">
    <property type="entry name" value="Transferase(Phosphotransferase) domain 1"/>
    <property type="match status" value="1"/>
</dbReference>
<dbReference type="PROSITE" id="PS00107">
    <property type="entry name" value="PROTEIN_KINASE_ATP"/>
    <property type="match status" value="1"/>
</dbReference>
<dbReference type="SMART" id="SM00220">
    <property type="entry name" value="S_TKc"/>
    <property type="match status" value="1"/>
</dbReference>
<comment type="catalytic activity">
    <reaction evidence="8">
        <text>L-seryl-[protein] + ATP = O-phospho-L-seryl-[protein] + ADP + H(+)</text>
        <dbReference type="Rhea" id="RHEA:17989"/>
        <dbReference type="Rhea" id="RHEA-COMP:9863"/>
        <dbReference type="Rhea" id="RHEA-COMP:11604"/>
        <dbReference type="ChEBI" id="CHEBI:15378"/>
        <dbReference type="ChEBI" id="CHEBI:29999"/>
        <dbReference type="ChEBI" id="CHEBI:30616"/>
        <dbReference type="ChEBI" id="CHEBI:83421"/>
        <dbReference type="ChEBI" id="CHEBI:456216"/>
        <dbReference type="EC" id="2.7.11.1"/>
    </reaction>
</comment>
<dbReference type="SMART" id="SM00320">
    <property type="entry name" value="WD40"/>
    <property type="match status" value="3"/>
</dbReference>
<dbReference type="PANTHER" id="PTHR43289:SF6">
    <property type="entry name" value="SERINE_THREONINE-PROTEIN KINASE NEKL-3"/>
    <property type="match status" value="1"/>
</dbReference>
<dbReference type="SUPFAM" id="SSF50978">
    <property type="entry name" value="WD40 repeat-like"/>
    <property type="match status" value="1"/>
</dbReference>
<reference evidence="11" key="1">
    <citation type="submission" date="2020-10" db="EMBL/GenBank/DDBJ databases">
        <title>Taxonomic study of unclassified bacteria belonging to the class Ktedonobacteria.</title>
        <authorList>
            <person name="Yabe S."/>
            <person name="Wang C.M."/>
            <person name="Zheng Y."/>
            <person name="Sakai Y."/>
            <person name="Cavaletti L."/>
            <person name="Monciardini P."/>
            <person name="Donadio S."/>
        </authorList>
    </citation>
    <scope>NUCLEOTIDE SEQUENCE</scope>
    <source>
        <strain evidence="11">ID150040</strain>
    </source>
</reference>
<dbReference type="PROSITE" id="PS00108">
    <property type="entry name" value="PROTEIN_KINASE_ST"/>
    <property type="match status" value="1"/>
</dbReference>
<protein>
    <recommendedName>
        <fullName evidence="1">non-specific serine/threonine protein kinase</fullName>
        <ecNumber evidence="1">2.7.11.1</ecNumber>
    </recommendedName>
</protein>
<keyword evidence="5" id="KW-0418">Kinase</keyword>
<feature type="domain" description="Protein kinase" evidence="10">
    <location>
        <begin position="17"/>
        <end position="283"/>
    </location>
</feature>
<evidence type="ECO:0000313" key="12">
    <source>
        <dbReference type="Proteomes" id="UP000597444"/>
    </source>
</evidence>
<evidence type="ECO:0000313" key="11">
    <source>
        <dbReference type="EMBL" id="GHO96972.1"/>
    </source>
</evidence>
<dbReference type="RefSeq" id="WP_220207559.1">
    <property type="nucleotide sequence ID" value="NZ_BNJK01000001.1"/>
</dbReference>
<sequence length="701" mass="77408">MVQQNTLKRDEGQLGRYHLLKRVGRGGMGEVWLAEDPQLHRQVAIKMLPLQERYDEKDAALFEREAQVVASLNHPHVLPVHDYGEQHLPDGQVINYLVMPYISGGSLSDLIGRRTAAGEGFHYREALAFLLQAADAIDYAHTQGMIHRDIKPANMLLRSEESLLLADFGIALMVSHDDDVEGSGAMIGTPLYIAPEQAQGRPTEASDLYSLAVIAYQFITGRPPFQAETSYATIVQHIVQAPPSPLQWHPDLPEECVAVLLRGLAKKPEERYATAREFVMALIRSLGVENLLPASPLPLPSTVPTQEGANKLLTRRNLLIGTGTVAGIAALSGGIWAMNRRTAPPPITKKKSSGMEQPAMVLRDSKTAPKAMVWKPGENILATSCYDDSTVKLWNIDVFRIQNLPMYESTYTKNDLPIAQQLAWSQDGKYLAVINGHDINLVDMYIDIFSADLKSKLAGFEQGIKIHSPFIKGLVWIENRYLVAAWDGPDHGDYIYLGMWDTLHPQLRPEPTRIKAIPSILDGDIGKYLELSISPDATSLALSSSGSVFVGKTEMVGNQVVWKETLPARLPSANTFVQGAIWTNDGKRFLAISLDVVINYVFGWDLTAKPTDLLRFGIPQDATNFTYIVAYPKADKSMFAAGTEDGKIYIWDGQTMKLPVRALISPPSIKGGIMSLAWSTNGQWLAASYGDVDVTILIWKI</sequence>
<evidence type="ECO:0000256" key="6">
    <source>
        <dbReference type="ARBA" id="ARBA00022840"/>
    </source>
</evidence>
<evidence type="ECO:0000256" key="7">
    <source>
        <dbReference type="ARBA" id="ARBA00047899"/>
    </source>
</evidence>
<dbReference type="InterPro" id="IPR017441">
    <property type="entry name" value="Protein_kinase_ATP_BS"/>
</dbReference>
<keyword evidence="6 9" id="KW-0067">ATP-binding</keyword>
<feature type="binding site" evidence="9">
    <location>
        <position position="46"/>
    </location>
    <ligand>
        <name>ATP</name>
        <dbReference type="ChEBI" id="CHEBI:30616"/>
    </ligand>
</feature>
<evidence type="ECO:0000256" key="8">
    <source>
        <dbReference type="ARBA" id="ARBA00048679"/>
    </source>
</evidence>
<dbReference type="InterPro" id="IPR001680">
    <property type="entry name" value="WD40_rpt"/>
</dbReference>
<dbReference type="GO" id="GO:0004674">
    <property type="term" value="F:protein serine/threonine kinase activity"/>
    <property type="evidence" value="ECO:0007669"/>
    <property type="project" value="UniProtKB-KW"/>
</dbReference>
<evidence type="ECO:0000256" key="2">
    <source>
        <dbReference type="ARBA" id="ARBA00022527"/>
    </source>
</evidence>
<accession>A0A8J3IUF7</accession>
<dbReference type="Pfam" id="PF00400">
    <property type="entry name" value="WD40"/>
    <property type="match status" value="2"/>
</dbReference>
<dbReference type="Proteomes" id="UP000597444">
    <property type="component" value="Unassembled WGS sequence"/>
</dbReference>
<evidence type="ECO:0000256" key="4">
    <source>
        <dbReference type="ARBA" id="ARBA00022741"/>
    </source>
</evidence>
<evidence type="ECO:0000256" key="1">
    <source>
        <dbReference type="ARBA" id="ARBA00012513"/>
    </source>
</evidence>
<keyword evidence="3" id="KW-0808">Transferase</keyword>
<dbReference type="InterPro" id="IPR036322">
    <property type="entry name" value="WD40_repeat_dom_sf"/>
</dbReference>
<dbReference type="PANTHER" id="PTHR43289">
    <property type="entry name" value="MITOGEN-ACTIVATED PROTEIN KINASE KINASE KINASE 20-RELATED"/>
    <property type="match status" value="1"/>
</dbReference>
<dbReference type="EC" id="2.7.11.1" evidence="1"/>
<keyword evidence="4 9" id="KW-0547">Nucleotide-binding</keyword>
<name>A0A8J3IUF7_9CHLR</name>
<evidence type="ECO:0000256" key="3">
    <source>
        <dbReference type="ARBA" id="ARBA00022679"/>
    </source>
</evidence>
<proteinExistence type="predicted"/>
<dbReference type="FunFam" id="3.30.200.20:FF:000035">
    <property type="entry name" value="Serine/threonine protein kinase Stk1"/>
    <property type="match status" value="1"/>
</dbReference>
<dbReference type="SUPFAM" id="SSF56112">
    <property type="entry name" value="Protein kinase-like (PK-like)"/>
    <property type="match status" value="1"/>
</dbReference>